<feature type="transmembrane region" description="Helical" evidence="1">
    <location>
        <begin position="7"/>
        <end position="29"/>
    </location>
</feature>
<sequence>MHGKLKAALVGGMIGAIVVVFVELLAVLINDEAFFGSDRSWLILLFAVVLFAWSQMRSYDRKQNEAAKRDGAQNGPQDPHRP</sequence>
<evidence type="ECO:0000313" key="2">
    <source>
        <dbReference type="EMBL" id="OAV59872.1"/>
    </source>
</evidence>
<dbReference type="Proteomes" id="UP000078292">
    <property type="component" value="Unassembled WGS sequence"/>
</dbReference>
<dbReference type="AlphaFoldDB" id="A0A1B7LXI1"/>
<comment type="caution">
    <text evidence="2">The sequence shown here is derived from an EMBL/GenBank/DDBJ whole genome shotgun (WGS) entry which is preliminary data.</text>
</comment>
<organism evidence="2 3">
    <name type="scientific">Enteractinococcus helveticum</name>
    <dbReference type="NCBI Taxonomy" id="1837282"/>
    <lineage>
        <taxon>Bacteria</taxon>
        <taxon>Bacillati</taxon>
        <taxon>Actinomycetota</taxon>
        <taxon>Actinomycetes</taxon>
        <taxon>Micrococcales</taxon>
        <taxon>Micrococcaceae</taxon>
    </lineage>
</organism>
<gene>
    <name evidence="2" type="ORF">A6F49_14035</name>
</gene>
<keyword evidence="1" id="KW-1133">Transmembrane helix</keyword>
<dbReference type="STRING" id="1837282.A6F49_14035"/>
<accession>A0A1B7LXI1</accession>
<feature type="transmembrane region" description="Helical" evidence="1">
    <location>
        <begin position="41"/>
        <end position="59"/>
    </location>
</feature>
<reference evidence="2 3" key="1">
    <citation type="submission" date="2016-04" db="EMBL/GenBank/DDBJ databases">
        <title>First whole genome shotgun sequence of the bacterium Enteractinococcus sp. strain UASWS1574.</title>
        <authorList>
            <person name="Crovadore J."/>
            <person name="Chablais R."/>
            <person name="Lefort F."/>
        </authorList>
    </citation>
    <scope>NUCLEOTIDE SEQUENCE [LARGE SCALE GENOMIC DNA]</scope>
    <source>
        <strain evidence="2 3">UASWS1574</strain>
    </source>
</reference>
<dbReference type="EMBL" id="LXEY01000021">
    <property type="protein sequence ID" value="OAV59872.1"/>
    <property type="molecule type" value="Genomic_DNA"/>
</dbReference>
<keyword evidence="1" id="KW-0812">Transmembrane</keyword>
<keyword evidence="1" id="KW-0472">Membrane</keyword>
<proteinExistence type="predicted"/>
<protein>
    <submittedName>
        <fullName evidence="2">Uncharacterized protein</fullName>
    </submittedName>
</protein>
<keyword evidence="3" id="KW-1185">Reference proteome</keyword>
<name>A0A1B7LXI1_9MICC</name>
<evidence type="ECO:0000256" key="1">
    <source>
        <dbReference type="SAM" id="Phobius"/>
    </source>
</evidence>
<evidence type="ECO:0000313" key="3">
    <source>
        <dbReference type="Proteomes" id="UP000078292"/>
    </source>
</evidence>